<evidence type="ECO:0000259" key="2">
    <source>
        <dbReference type="Pfam" id="PF20151"/>
    </source>
</evidence>
<keyword evidence="1" id="KW-0472">Membrane</keyword>
<evidence type="ECO:0000313" key="4">
    <source>
        <dbReference type="Proteomes" id="UP000719766"/>
    </source>
</evidence>
<dbReference type="EMBL" id="JABBWE010000063">
    <property type="protein sequence ID" value="KAG1788952.1"/>
    <property type="molecule type" value="Genomic_DNA"/>
</dbReference>
<dbReference type="OrthoDB" id="2640498at2759"/>
<gene>
    <name evidence="3" type="ORF">HD556DRAFT_1311701</name>
</gene>
<dbReference type="AlphaFoldDB" id="A0A9P7AGI4"/>
<accession>A0A9P7AGI4</accession>
<evidence type="ECO:0000256" key="1">
    <source>
        <dbReference type="SAM" id="Phobius"/>
    </source>
</evidence>
<sequence>MEYPSVDITTARSLQPSALSVDSGDILGKFILIYFRLPLNLFIQTYDYICSLHEEWTFLLRSRLTKVKVLYIITRYVLFFIVAADLYTMLDIYACLFVLRTCALWNNNRIILTAILSTIFAIGIWLTTIATSHVTTSVIPDITGCHRSSGSFSFFMQFIVLTRVPTGYAAGNWTSWRSAKGPLYAILLKHNIFCYACGLLLSAINVIVPKLLDYSVSYFIPEGYAQILLRIPTNNTPNTQFGGFDPCNPRYAHAPPSLAYEPAREWL</sequence>
<evidence type="ECO:0000313" key="3">
    <source>
        <dbReference type="EMBL" id="KAG1788952.1"/>
    </source>
</evidence>
<dbReference type="Proteomes" id="UP000719766">
    <property type="component" value="Unassembled WGS sequence"/>
</dbReference>
<feature type="transmembrane region" description="Helical" evidence="1">
    <location>
        <begin position="110"/>
        <end position="131"/>
    </location>
</feature>
<keyword evidence="4" id="KW-1185">Reference proteome</keyword>
<dbReference type="InterPro" id="IPR045340">
    <property type="entry name" value="DUF6533"/>
</dbReference>
<feature type="transmembrane region" description="Helical" evidence="1">
    <location>
        <begin position="183"/>
        <end position="208"/>
    </location>
</feature>
<reference evidence="3" key="1">
    <citation type="journal article" date="2020" name="New Phytol.">
        <title>Comparative genomics reveals dynamic genome evolution in host specialist ectomycorrhizal fungi.</title>
        <authorList>
            <person name="Lofgren L.A."/>
            <person name="Nguyen N.H."/>
            <person name="Vilgalys R."/>
            <person name="Ruytinx J."/>
            <person name="Liao H.L."/>
            <person name="Branco S."/>
            <person name="Kuo A."/>
            <person name="LaButti K."/>
            <person name="Lipzen A."/>
            <person name="Andreopoulos W."/>
            <person name="Pangilinan J."/>
            <person name="Riley R."/>
            <person name="Hundley H."/>
            <person name="Na H."/>
            <person name="Barry K."/>
            <person name="Grigoriev I.V."/>
            <person name="Stajich J.E."/>
            <person name="Kennedy P.G."/>
        </authorList>
    </citation>
    <scope>NUCLEOTIDE SEQUENCE</scope>
    <source>
        <strain evidence="3">S12</strain>
    </source>
</reference>
<protein>
    <recommendedName>
        <fullName evidence="2">DUF6533 domain-containing protein</fullName>
    </recommendedName>
</protein>
<comment type="caution">
    <text evidence="3">The sequence shown here is derived from an EMBL/GenBank/DDBJ whole genome shotgun (WGS) entry which is preliminary data.</text>
</comment>
<dbReference type="RefSeq" id="XP_041156099.1">
    <property type="nucleotide sequence ID" value="XM_041300564.1"/>
</dbReference>
<feature type="transmembrane region" description="Helical" evidence="1">
    <location>
        <begin position="152"/>
        <end position="171"/>
    </location>
</feature>
<dbReference type="GeneID" id="64594328"/>
<keyword evidence="1" id="KW-0812">Transmembrane</keyword>
<dbReference type="Pfam" id="PF20151">
    <property type="entry name" value="DUF6533"/>
    <property type="match status" value="1"/>
</dbReference>
<feature type="domain" description="DUF6533" evidence="2">
    <location>
        <begin position="45"/>
        <end position="79"/>
    </location>
</feature>
<name>A0A9P7AGI4_9AGAM</name>
<organism evidence="3 4">
    <name type="scientific">Suillus plorans</name>
    <dbReference type="NCBI Taxonomy" id="116603"/>
    <lineage>
        <taxon>Eukaryota</taxon>
        <taxon>Fungi</taxon>
        <taxon>Dikarya</taxon>
        <taxon>Basidiomycota</taxon>
        <taxon>Agaricomycotina</taxon>
        <taxon>Agaricomycetes</taxon>
        <taxon>Agaricomycetidae</taxon>
        <taxon>Boletales</taxon>
        <taxon>Suillineae</taxon>
        <taxon>Suillaceae</taxon>
        <taxon>Suillus</taxon>
    </lineage>
</organism>
<proteinExistence type="predicted"/>
<keyword evidence="1" id="KW-1133">Transmembrane helix</keyword>
<feature type="transmembrane region" description="Helical" evidence="1">
    <location>
        <begin position="69"/>
        <end position="90"/>
    </location>
</feature>